<dbReference type="AlphaFoldDB" id="A0A2S8SPZ3"/>
<dbReference type="GO" id="GO:0008649">
    <property type="term" value="F:rRNA methyltransferase activity"/>
    <property type="evidence" value="ECO:0007669"/>
    <property type="project" value="InterPro"/>
</dbReference>
<evidence type="ECO:0000256" key="1">
    <source>
        <dbReference type="ARBA" id="ARBA00002724"/>
    </source>
</evidence>
<sequence length="457" mass="50242">MIETHPKTLARRAALRALVRSEREDFSPPDFAGVDVSTRPFAREIYSNTLRHRARIDWSLAPLLKKPIDKLDDAVRAALRLALYEKVALRTPDRALANEYAGLMRGEKLGSATGFINAIARRLPECWREASGDEAQRLSIEKSHPKWLVERYIARFGTEETEKLLRANNQVAPLCLRANTLKVSRDELVSQLENARAGALSPDALFMEGGATKNEAISTKNEGAENVSPIDSSPTSSLHWQRGEVFAQDEAAQLVSFLGAPKAGDFVIDCASAPGGKTTHLAQMMNNQGRILALDSAPPRLQMVRDNAERLGISIIETRAGDLRVVARELAAWSAHADLVCLDAPCLGTGTLRRRPDAKWRKTPAQLEQLVELQSELLDAAALLVRPGGALLYSTCSLEPEENQGQIEAFLDRIPGFEIVAAPDFLRNAATPEGFLNTFPHRNGCDGMFAAKLRRVQ</sequence>
<keyword evidence="5" id="KW-0698">rRNA processing</keyword>
<dbReference type="InterPro" id="IPR006027">
    <property type="entry name" value="NusB_RsmB_TIM44"/>
</dbReference>
<feature type="domain" description="SAM-dependent MTase RsmB/NOP-type" evidence="14">
    <location>
        <begin position="164"/>
        <end position="456"/>
    </location>
</feature>
<dbReference type="InterPro" id="IPR023267">
    <property type="entry name" value="RCMT"/>
</dbReference>
<dbReference type="InterPro" id="IPR029063">
    <property type="entry name" value="SAM-dependent_MTases_sf"/>
</dbReference>
<dbReference type="RefSeq" id="WP_106381023.1">
    <property type="nucleotide sequence ID" value="NZ_NIGF01000020.1"/>
</dbReference>
<feature type="binding site" evidence="13">
    <location>
        <position position="295"/>
    </location>
    <ligand>
        <name>S-adenosyl-L-methionine</name>
        <dbReference type="ChEBI" id="CHEBI:59789"/>
    </ligand>
</feature>
<keyword evidence="7 13" id="KW-0808">Transferase</keyword>
<comment type="caution">
    <text evidence="15">The sequence shown here is derived from an EMBL/GenBank/DDBJ whole genome shotgun (WGS) entry which is preliminary data.</text>
</comment>
<comment type="catalytic activity">
    <reaction evidence="12">
        <text>cytidine(967) in 16S rRNA + S-adenosyl-L-methionine = 5-methylcytidine(967) in 16S rRNA + S-adenosyl-L-homocysteine + H(+)</text>
        <dbReference type="Rhea" id="RHEA:42748"/>
        <dbReference type="Rhea" id="RHEA-COMP:10219"/>
        <dbReference type="Rhea" id="RHEA-COMP:10220"/>
        <dbReference type="ChEBI" id="CHEBI:15378"/>
        <dbReference type="ChEBI" id="CHEBI:57856"/>
        <dbReference type="ChEBI" id="CHEBI:59789"/>
        <dbReference type="ChEBI" id="CHEBI:74483"/>
        <dbReference type="ChEBI" id="CHEBI:82748"/>
        <dbReference type="EC" id="2.1.1.176"/>
    </reaction>
</comment>
<dbReference type="PANTHER" id="PTHR22807:SF61">
    <property type="entry name" value="NOL1_NOP2_SUN FAMILY PROTEIN _ ANTITERMINATION NUSB DOMAIN-CONTAINING PROTEIN"/>
    <property type="match status" value="1"/>
</dbReference>
<dbReference type="Gene3D" id="3.30.70.1170">
    <property type="entry name" value="Sun protein, domain 3"/>
    <property type="match status" value="1"/>
</dbReference>
<dbReference type="GO" id="GO:0006355">
    <property type="term" value="P:regulation of DNA-templated transcription"/>
    <property type="evidence" value="ECO:0007669"/>
    <property type="project" value="InterPro"/>
</dbReference>
<dbReference type="NCBIfam" id="TIGR00563">
    <property type="entry name" value="rsmB"/>
    <property type="match status" value="1"/>
</dbReference>
<evidence type="ECO:0000256" key="10">
    <source>
        <dbReference type="ARBA" id="ARBA00030399"/>
    </source>
</evidence>
<dbReference type="Pfam" id="PF22458">
    <property type="entry name" value="RsmF-B_ferredox"/>
    <property type="match status" value="1"/>
</dbReference>
<dbReference type="EC" id="2.1.1.176" evidence="3"/>
<dbReference type="CDD" id="cd02440">
    <property type="entry name" value="AdoMet_MTases"/>
    <property type="match status" value="1"/>
</dbReference>
<evidence type="ECO:0000313" key="16">
    <source>
        <dbReference type="Proteomes" id="UP000237684"/>
    </source>
</evidence>
<dbReference type="SUPFAM" id="SSF53335">
    <property type="entry name" value="S-adenosyl-L-methionine-dependent methyltransferases"/>
    <property type="match status" value="1"/>
</dbReference>
<evidence type="ECO:0000256" key="5">
    <source>
        <dbReference type="ARBA" id="ARBA00022552"/>
    </source>
</evidence>
<dbReference type="InterPro" id="IPR035926">
    <property type="entry name" value="NusB-like_sf"/>
</dbReference>
<dbReference type="InParanoid" id="A0A2S8SPZ3"/>
<evidence type="ECO:0000256" key="11">
    <source>
        <dbReference type="ARBA" id="ARBA00031088"/>
    </source>
</evidence>
<dbReference type="PANTHER" id="PTHR22807">
    <property type="entry name" value="NOP2 YEAST -RELATED NOL1/NOP2/FMU SUN DOMAIN-CONTAINING"/>
    <property type="match status" value="1"/>
</dbReference>
<keyword evidence="4" id="KW-0963">Cytoplasm</keyword>
<evidence type="ECO:0000256" key="12">
    <source>
        <dbReference type="ARBA" id="ARBA00047283"/>
    </source>
</evidence>
<dbReference type="Proteomes" id="UP000237684">
    <property type="component" value="Unassembled WGS sequence"/>
</dbReference>
<dbReference type="Pfam" id="PF01029">
    <property type="entry name" value="NusB"/>
    <property type="match status" value="1"/>
</dbReference>
<dbReference type="Gene3D" id="3.40.50.150">
    <property type="entry name" value="Vaccinia Virus protein VP39"/>
    <property type="match status" value="1"/>
</dbReference>
<keyword evidence="8 13" id="KW-0949">S-adenosyl-L-methionine</keyword>
<dbReference type="InterPro" id="IPR054728">
    <property type="entry name" value="RsmB-like_ferredoxin"/>
</dbReference>
<evidence type="ECO:0000256" key="4">
    <source>
        <dbReference type="ARBA" id="ARBA00022490"/>
    </source>
</evidence>
<dbReference type="GO" id="GO:0003723">
    <property type="term" value="F:RNA binding"/>
    <property type="evidence" value="ECO:0007669"/>
    <property type="project" value="UniProtKB-UniRule"/>
</dbReference>
<dbReference type="InterPro" id="IPR049560">
    <property type="entry name" value="MeTrfase_RsmB-F_NOP2_cat"/>
</dbReference>
<evidence type="ECO:0000313" key="15">
    <source>
        <dbReference type="EMBL" id="PQV62854.1"/>
    </source>
</evidence>
<keyword evidence="9 13" id="KW-0694">RNA-binding</keyword>
<dbReference type="PROSITE" id="PS51686">
    <property type="entry name" value="SAM_MT_RSMB_NOP"/>
    <property type="match status" value="1"/>
</dbReference>
<comment type="similarity">
    <text evidence="13">Belongs to the class I-like SAM-binding methyltransferase superfamily. RsmB/NOP family.</text>
</comment>
<evidence type="ECO:0000256" key="9">
    <source>
        <dbReference type="ARBA" id="ARBA00022884"/>
    </source>
</evidence>
<comment type="subcellular location">
    <subcellularLocation>
        <location evidence="2">Cytoplasm</location>
    </subcellularLocation>
</comment>
<feature type="active site" description="Nucleophile" evidence="13">
    <location>
        <position position="396"/>
    </location>
</feature>
<dbReference type="FunCoup" id="A0A2S8SPZ3">
    <property type="interactions" value="414"/>
</dbReference>
<protein>
    <recommendedName>
        <fullName evidence="3">16S rRNA (cytosine(967)-C(5))-methyltransferase</fullName>
        <ecNumber evidence="3">2.1.1.176</ecNumber>
    </recommendedName>
    <alternativeName>
        <fullName evidence="10">16S rRNA m5C967 methyltransferase</fullName>
    </alternativeName>
    <alternativeName>
        <fullName evidence="11">rRNA (cytosine-C(5)-)-methyltransferase RsmB</fullName>
    </alternativeName>
</protein>
<dbReference type="GO" id="GO:0005737">
    <property type="term" value="C:cytoplasm"/>
    <property type="evidence" value="ECO:0007669"/>
    <property type="project" value="UniProtKB-SubCell"/>
</dbReference>
<dbReference type="InterPro" id="IPR004573">
    <property type="entry name" value="rRNA_ssu_MeTfrase_B"/>
</dbReference>
<gene>
    <name evidence="15" type="ORF">B1R32_12027</name>
</gene>
<organism evidence="15 16">
    <name type="scientific">Abditibacterium utsteinense</name>
    <dbReference type="NCBI Taxonomy" id="1960156"/>
    <lineage>
        <taxon>Bacteria</taxon>
        <taxon>Pseudomonadati</taxon>
        <taxon>Abditibacteriota</taxon>
        <taxon>Abditibacteriia</taxon>
        <taxon>Abditibacteriales</taxon>
        <taxon>Abditibacteriaceae</taxon>
        <taxon>Abditibacterium</taxon>
    </lineage>
</organism>
<dbReference type="Pfam" id="PF01189">
    <property type="entry name" value="Methyltr_RsmB-F"/>
    <property type="match status" value="1"/>
</dbReference>
<feature type="binding site" evidence="13">
    <location>
        <position position="322"/>
    </location>
    <ligand>
        <name>S-adenosyl-L-methionine</name>
        <dbReference type="ChEBI" id="CHEBI:59789"/>
    </ligand>
</feature>
<proteinExistence type="inferred from homology"/>
<keyword evidence="16" id="KW-1185">Reference proteome</keyword>
<dbReference type="EMBL" id="NIGF01000020">
    <property type="protein sequence ID" value="PQV62854.1"/>
    <property type="molecule type" value="Genomic_DNA"/>
</dbReference>
<keyword evidence="6 13" id="KW-0489">Methyltransferase</keyword>
<evidence type="ECO:0000256" key="2">
    <source>
        <dbReference type="ARBA" id="ARBA00004496"/>
    </source>
</evidence>
<dbReference type="InterPro" id="IPR001678">
    <property type="entry name" value="MeTrfase_RsmB-F_NOP2_dom"/>
</dbReference>
<evidence type="ECO:0000256" key="8">
    <source>
        <dbReference type="ARBA" id="ARBA00022691"/>
    </source>
</evidence>
<evidence type="ECO:0000259" key="14">
    <source>
        <dbReference type="PROSITE" id="PS51686"/>
    </source>
</evidence>
<dbReference type="OrthoDB" id="9810297at2"/>
<dbReference type="SUPFAM" id="SSF48013">
    <property type="entry name" value="NusB-like"/>
    <property type="match status" value="1"/>
</dbReference>
<evidence type="ECO:0000256" key="13">
    <source>
        <dbReference type="PROSITE-ProRule" id="PRU01023"/>
    </source>
</evidence>
<dbReference type="Gene3D" id="1.10.940.10">
    <property type="entry name" value="NusB-like"/>
    <property type="match status" value="1"/>
</dbReference>
<accession>A0A2S8SPZ3</accession>
<evidence type="ECO:0000256" key="6">
    <source>
        <dbReference type="ARBA" id="ARBA00022603"/>
    </source>
</evidence>
<evidence type="ECO:0000256" key="3">
    <source>
        <dbReference type="ARBA" id="ARBA00012140"/>
    </source>
</evidence>
<dbReference type="PRINTS" id="PR02008">
    <property type="entry name" value="RCMTFAMILY"/>
</dbReference>
<feature type="binding site" evidence="13">
    <location>
        <begin position="271"/>
        <end position="277"/>
    </location>
    <ligand>
        <name>S-adenosyl-L-methionine</name>
        <dbReference type="ChEBI" id="CHEBI:59789"/>
    </ligand>
</feature>
<reference evidence="15 16" key="1">
    <citation type="journal article" date="2018" name="Syst. Appl. Microbiol.">
        <title>Abditibacterium utsteinense sp. nov., the first cultivated member of candidate phylum FBP, isolated from ice-free Antarctic soil samples.</title>
        <authorList>
            <person name="Tahon G."/>
            <person name="Tytgat B."/>
            <person name="Lebbe L."/>
            <person name="Carlier A."/>
            <person name="Willems A."/>
        </authorList>
    </citation>
    <scope>NUCLEOTIDE SEQUENCE [LARGE SCALE GENOMIC DNA]</scope>
    <source>
        <strain evidence="15 16">LMG 29911</strain>
    </source>
</reference>
<evidence type="ECO:0000256" key="7">
    <source>
        <dbReference type="ARBA" id="ARBA00022679"/>
    </source>
</evidence>
<comment type="function">
    <text evidence="1">Specifically methylates the cytosine at position 967 (m5C967) of 16S rRNA.</text>
</comment>
<name>A0A2S8SPZ3_9BACT</name>
<feature type="binding site" evidence="13">
    <location>
        <position position="343"/>
    </location>
    <ligand>
        <name>S-adenosyl-L-methionine</name>
        <dbReference type="ChEBI" id="CHEBI:59789"/>
    </ligand>
</feature>